<comment type="caution">
    <text evidence="1">The sequence shown here is derived from an EMBL/GenBank/DDBJ whole genome shotgun (WGS) entry which is preliminary data.</text>
</comment>
<evidence type="ECO:0000313" key="2">
    <source>
        <dbReference type="Proteomes" id="UP000318102"/>
    </source>
</evidence>
<protein>
    <recommendedName>
        <fullName evidence="3">DUF4303 domain-containing protein</fullName>
    </recommendedName>
</protein>
<dbReference type="EMBL" id="VNJK01000002">
    <property type="protein sequence ID" value="TVX89746.1"/>
    <property type="molecule type" value="Genomic_DNA"/>
</dbReference>
<evidence type="ECO:0000313" key="1">
    <source>
        <dbReference type="EMBL" id="TVX89746.1"/>
    </source>
</evidence>
<reference evidence="1 2" key="1">
    <citation type="submission" date="2019-07" db="EMBL/GenBank/DDBJ databases">
        <authorList>
            <person name="Kim J."/>
        </authorList>
    </citation>
    <scope>NUCLEOTIDE SEQUENCE [LARGE SCALE GENOMIC DNA]</scope>
    <source>
        <strain evidence="1 2">N4</strain>
    </source>
</reference>
<evidence type="ECO:0008006" key="3">
    <source>
        <dbReference type="Google" id="ProtNLM"/>
    </source>
</evidence>
<sequence length="339" mass="39153">MSGYDMHIGKLISGRRDLEGKGGYILCTPDQTIVEIDSTSSINGMIVSAKDIGDALYEYCKSALDDYIAEGNNKDIYTFSIYTDTYHGSYIIYINNLEGLNQSVEEALGGSLRQEDDHDKLTREQLYYEFKYAEADYPFMYEKMPERLEKWLSIFWCISVEEPNYLEIDQNYLFEKTLFDSQLFLIAIDVIHRLQPDFQPLHRTDDFIAYVSAADGVGGDYLTTSQLIRKCISEEQLYKAMPEVKEKDEAFLTAINTVQQKSLREQVLHWVTVIEQGEFGKGSPHSFWKTDYEAYEQLIELGEQAIPYIQEQLEGTLHQGTTFILETTLRDLTEPSYWS</sequence>
<name>A0A559IQ55_9BACL</name>
<proteinExistence type="predicted"/>
<dbReference type="Proteomes" id="UP000318102">
    <property type="component" value="Unassembled WGS sequence"/>
</dbReference>
<accession>A0A559IQ55</accession>
<dbReference type="OrthoDB" id="2892164at2"/>
<gene>
    <name evidence="1" type="ORF">FPZ44_18510</name>
</gene>
<keyword evidence="2" id="KW-1185">Reference proteome</keyword>
<organism evidence="1 2">
    <name type="scientific">Paenibacillus agilis</name>
    <dbReference type="NCBI Taxonomy" id="3020863"/>
    <lineage>
        <taxon>Bacteria</taxon>
        <taxon>Bacillati</taxon>
        <taxon>Bacillota</taxon>
        <taxon>Bacilli</taxon>
        <taxon>Bacillales</taxon>
        <taxon>Paenibacillaceae</taxon>
        <taxon>Paenibacillus</taxon>
    </lineage>
</organism>
<dbReference type="AlphaFoldDB" id="A0A559IQ55"/>
<dbReference type="RefSeq" id="WP_144992529.1">
    <property type="nucleotide sequence ID" value="NZ_VNJK01000002.1"/>
</dbReference>